<dbReference type="AlphaFoldDB" id="A0A251VKM2"/>
<organism evidence="2 3">
    <name type="scientific">Helianthus annuus</name>
    <name type="common">Common sunflower</name>
    <dbReference type="NCBI Taxonomy" id="4232"/>
    <lineage>
        <taxon>Eukaryota</taxon>
        <taxon>Viridiplantae</taxon>
        <taxon>Streptophyta</taxon>
        <taxon>Embryophyta</taxon>
        <taxon>Tracheophyta</taxon>
        <taxon>Spermatophyta</taxon>
        <taxon>Magnoliopsida</taxon>
        <taxon>eudicotyledons</taxon>
        <taxon>Gunneridae</taxon>
        <taxon>Pentapetalae</taxon>
        <taxon>asterids</taxon>
        <taxon>campanulids</taxon>
        <taxon>Asterales</taxon>
        <taxon>Asteraceae</taxon>
        <taxon>Asteroideae</taxon>
        <taxon>Heliantheae alliance</taxon>
        <taxon>Heliantheae</taxon>
        <taxon>Helianthus</taxon>
    </lineage>
</organism>
<reference evidence="2" key="2">
    <citation type="submission" date="2017-02" db="EMBL/GenBank/DDBJ databases">
        <title>Sunflower complete genome.</title>
        <authorList>
            <person name="Langlade N."/>
            <person name="Munos S."/>
        </authorList>
    </citation>
    <scope>NUCLEOTIDE SEQUENCE [LARGE SCALE GENOMIC DNA]</scope>
    <source>
        <tissue evidence="2">Leaves</tissue>
    </source>
</reference>
<proteinExistence type="predicted"/>
<evidence type="ECO:0000313" key="2">
    <source>
        <dbReference type="EMBL" id="OTG36138.1"/>
    </source>
</evidence>
<dbReference type="Gramene" id="mRNA:HanXRQr2_Chr01g0006811">
    <property type="protein sequence ID" value="mRNA:HanXRQr2_Chr01g0006811"/>
    <property type="gene ID" value="HanXRQr2_Chr01g0006811"/>
</dbReference>
<name>A0A251VKM2_HELAN</name>
<gene>
    <name evidence="2" type="ORF">HannXRQ_Chr01g0004321</name>
    <name evidence="1" type="ORF">HanXRQr2_Chr01g0006811</name>
</gene>
<dbReference type="EMBL" id="CM007890">
    <property type="protein sequence ID" value="OTG36138.1"/>
    <property type="molecule type" value="Genomic_DNA"/>
</dbReference>
<protein>
    <submittedName>
        <fullName evidence="2">Uncharacterized protein</fullName>
    </submittedName>
</protein>
<accession>A0A251VKM2</accession>
<dbReference type="Proteomes" id="UP000215914">
    <property type="component" value="Chromosome 1"/>
</dbReference>
<keyword evidence="3" id="KW-1185">Reference proteome</keyword>
<sequence length="83" mass="9440">MGFTAATAATMGEQGDGISAAYTHSFTDHRKSTCMVLFRTHVRVPNGVWHRAYVLSIKRFQTQHVDGRRSYQLLCDIPKLRRS</sequence>
<dbReference type="InParanoid" id="A0A251VKM2"/>
<reference evidence="1" key="3">
    <citation type="submission" date="2020-06" db="EMBL/GenBank/DDBJ databases">
        <title>Helianthus annuus Genome sequencing and assembly Release 2.</title>
        <authorList>
            <person name="Gouzy J."/>
            <person name="Langlade N."/>
            <person name="Munos S."/>
        </authorList>
    </citation>
    <scope>NUCLEOTIDE SEQUENCE</scope>
    <source>
        <tissue evidence="1">Leaves</tissue>
    </source>
</reference>
<evidence type="ECO:0000313" key="3">
    <source>
        <dbReference type="Proteomes" id="UP000215914"/>
    </source>
</evidence>
<evidence type="ECO:0000313" key="1">
    <source>
        <dbReference type="EMBL" id="KAF5820844.1"/>
    </source>
</evidence>
<dbReference type="EMBL" id="MNCJ02000316">
    <property type="protein sequence ID" value="KAF5820844.1"/>
    <property type="molecule type" value="Genomic_DNA"/>
</dbReference>
<reference evidence="1 3" key="1">
    <citation type="journal article" date="2017" name="Nature">
        <title>The sunflower genome provides insights into oil metabolism, flowering and Asterid evolution.</title>
        <authorList>
            <person name="Badouin H."/>
            <person name="Gouzy J."/>
            <person name="Grassa C.J."/>
            <person name="Murat F."/>
            <person name="Staton S.E."/>
            <person name="Cottret L."/>
            <person name="Lelandais-Briere C."/>
            <person name="Owens G.L."/>
            <person name="Carrere S."/>
            <person name="Mayjonade B."/>
            <person name="Legrand L."/>
            <person name="Gill N."/>
            <person name="Kane N.C."/>
            <person name="Bowers J.E."/>
            <person name="Hubner S."/>
            <person name="Bellec A."/>
            <person name="Berard A."/>
            <person name="Berges H."/>
            <person name="Blanchet N."/>
            <person name="Boniface M.C."/>
            <person name="Brunel D."/>
            <person name="Catrice O."/>
            <person name="Chaidir N."/>
            <person name="Claudel C."/>
            <person name="Donnadieu C."/>
            <person name="Faraut T."/>
            <person name="Fievet G."/>
            <person name="Helmstetter N."/>
            <person name="King M."/>
            <person name="Knapp S.J."/>
            <person name="Lai Z."/>
            <person name="Le Paslier M.C."/>
            <person name="Lippi Y."/>
            <person name="Lorenzon L."/>
            <person name="Mandel J.R."/>
            <person name="Marage G."/>
            <person name="Marchand G."/>
            <person name="Marquand E."/>
            <person name="Bret-Mestries E."/>
            <person name="Morien E."/>
            <person name="Nambeesan S."/>
            <person name="Nguyen T."/>
            <person name="Pegot-Espagnet P."/>
            <person name="Pouilly N."/>
            <person name="Raftis F."/>
            <person name="Sallet E."/>
            <person name="Schiex T."/>
            <person name="Thomas J."/>
            <person name="Vandecasteele C."/>
            <person name="Vares D."/>
            <person name="Vear F."/>
            <person name="Vautrin S."/>
            <person name="Crespi M."/>
            <person name="Mangin B."/>
            <person name="Burke J.M."/>
            <person name="Salse J."/>
            <person name="Munos S."/>
            <person name="Vincourt P."/>
            <person name="Rieseberg L.H."/>
            <person name="Langlade N.B."/>
        </authorList>
    </citation>
    <scope>NUCLEOTIDE SEQUENCE [LARGE SCALE GENOMIC DNA]</scope>
    <source>
        <strain evidence="3">cv. SF193</strain>
        <tissue evidence="1">Leaves</tissue>
    </source>
</reference>